<reference evidence="2" key="1">
    <citation type="journal article" date="2023" name="Insect Mol. Biol.">
        <title>Genome sequencing provides insights into the evolution of gene families encoding plant cell wall-degrading enzymes in longhorned beetles.</title>
        <authorList>
            <person name="Shin N.R."/>
            <person name="Okamura Y."/>
            <person name="Kirsch R."/>
            <person name="Pauchet Y."/>
        </authorList>
    </citation>
    <scope>NUCLEOTIDE SEQUENCE</scope>
    <source>
        <strain evidence="2">RBIC_L_NR</strain>
    </source>
</reference>
<dbReference type="GO" id="GO:0046872">
    <property type="term" value="F:metal ion binding"/>
    <property type="evidence" value="ECO:0007669"/>
    <property type="project" value="UniProtKB-KW"/>
</dbReference>
<sequence length="97" mass="10402">MVGIPLAAGAFSMIGFMLAPWMASAAMALSSVSVVSSSLMLKLWTKPTKEDLETPEYLASRNSGTLEAISIHRGLDDIEQISGSPSTLSRYSQICDY</sequence>
<organism evidence="2 3">
    <name type="scientific">Rhamnusium bicolor</name>
    <dbReference type="NCBI Taxonomy" id="1586634"/>
    <lineage>
        <taxon>Eukaryota</taxon>
        <taxon>Metazoa</taxon>
        <taxon>Ecdysozoa</taxon>
        <taxon>Arthropoda</taxon>
        <taxon>Hexapoda</taxon>
        <taxon>Insecta</taxon>
        <taxon>Pterygota</taxon>
        <taxon>Neoptera</taxon>
        <taxon>Endopterygota</taxon>
        <taxon>Coleoptera</taxon>
        <taxon>Polyphaga</taxon>
        <taxon>Cucujiformia</taxon>
        <taxon>Chrysomeloidea</taxon>
        <taxon>Cerambycidae</taxon>
        <taxon>Lepturinae</taxon>
        <taxon>Rhagiini</taxon>
        <taxon>Rhamnusium</taxon>
    </lineage>
</organism>
<protein>
    <submittedName>
        <fullName evidence="2">Uncharacterized protein</fullName>
    </submittedName>
</protein>
<dbReference type="EMBL" id="JANEYF010005208">
    <property type="protein sequence ID" value="KAJ8928897.1"/>
    <property type="molecule type" value="Genomic_DNA"/>
</dbReference>
<dbReference type="PANTHER" id="PTHR46594:SF4">
    <property type="entry name" value="P-TYPE CATION-TRANSPORTING ATPASE"/>
    <property type="match status" value="1"/>
</dbReference>
<evidence type="ECO:0000313" key="2">
    <source>
        <dbReference type="EMBL" id="KAJ8928897.1"/>
    </source>
</evidence>
<dbReference type="Proteomes" id="UP001162156">
    <property type="component" value="Unassembled WGS sequence"/>
</dbReference>
<dbReference type="AlphaFoldDB" id="A0AAV8WRN6"/>
<gene>
    <name evidence="2" type="ORF">NQ314_018468</name>
</gene>
<keyword evidence="3" id="KW-1185">Reference proteome</keyword>
<comment type="caution">
    <text evidence="2">The sequence shown here is derived from an EMBL/GenBank/DDBJ whole genome shotgun (WGS) entry which is preliminary data.</text>
</comment>
<name>A0AAV8WRN6_9CUCU</name>
<proteinExistence type="predicted"/>
<dbReference type="PANTHER" id="PTHR46594">
    <property type="entry name" value="P-TYPE CATION-TRANSPORTING ATPASE"/>
    <property type="match status" value="1"/>
</dbReference>
<accession>A0AAV8WRN6</accession>
<keyword evidence="1" id="KW-0479">Metal-binding</keyword>
<evidence type="ECO:0000256" key="1">
    <source>
        <dbReference type="ARBA" id="ARBA00022723"/>
    </source>
</evidence>
<evidence type="ECO:0000313" key="3">
    <source>
        <dbReference type="Proteomes" id="UP001162156"/>
    </source>
</evidence>